<evidence type="ECO:0000313" key="1">
    <source>
        <dbReference type="EMBL" id="GBM82120.1"/>
    </source>
</evidence>
<sequence length="111" mass="11953">MSTIQLFAGTWRFSEGLDASESADLVGDLQPVSTDHRDTLCRNNHVPVVIILCDSVTDPYLNQTSAPTPAWDKHQLRPLLGPIIGHFNADPHSGKIVITVPSGPTPTSSPN</sequence>
<reference evidence="1 2" key="1">
    <citation type="journal article" date="2019" name="Sci. Rep.">
        <title>Orb-weaving spider Araneus ventricosus genome elucidates the spidroin gene catalogue.</title>
        <authorList>
            <person name="Kono N."/>
            <person name="Nakamura H."/>
            <person name="Ohtoshi R."/>
            <person name="Moran D.A.P."/>
            <person name="Shinohara A."/>
            <person name="Yoshida Y."/>
            <person name="Fujiwara M."/>
            <person name="Mori M."/>
            <person name="Tomita M."/>
            <person name="Arakawa K."/>
        </authorList>
    </citation>
    <scope>NUCLEOTIDE SEQUENCE [LARGE SCALE GENOMIC DNA]</scope>
</reference>
<dbReference type="Proteomes" id="UP000499080">
    <property type="component" value="Unassembled WGS sequence"/>
</dbReference>
<comment type="caution">
    <text evidence="1">The sequence shown here is derived from an EMBL/GenBank/DDBJ whole genome shotgun (WGS) entry which is preliminary data.</text>
</comment>
<accession>A0A4Y2IWT8</accession>
<evidence type="ECO:0000313" key="2">
    <source>
        <dbReference type="Proteomes" id="UP000499080"/>
    </source>
</evidence>
<proteinExistence type="predicted"/>
<name>A0A4Y2IWT8_ARAVE</name>
<keyword evidence="2" id="KW-1185">Reference proteome</keyword>
<gene>
    <name evidence="1" type="ORF">AVEN_20645_1</name>
</gene>
<organism evidence="1 2">
    <name type="scientific">Araneus ventricosus</name>
    <name type="common">Orbweaver spider</name>
    <name type="synonym">Epeira ventricosa</name>
    <dbReference type="NCBI Taxonomy" id="182803"/>
    <lineage>
        <taxon>Eukaryota</taxon>
        <taxon>Metazoa</taxon>
        <taxon>Ecdysozoa</taxon>
        <taxon>Arthropoda</taxon>
        <taxon>Chelicerata</taxon>
        <taxon>Arachnida</taxon>
        <taxon>Araneae</taxon>
        <taxon>Araneomorphae</taxon>
        <taxon>Entelegynae</taxon>
        <taxon>Araneoidea</taxon>
        <taxon>Araneidae</taxon>
        <taxon>Araneus</taxon>
    </lineage>
</organism>
<protein>
    <submittedName>
        <fullName evidence="1">Uncharacterized protein</fullName>
    </submittedName>
</protein>
<dbReference type="AlphaFoldDB" id="A0A4Y2IWT8"/>
<dbReference type="EMBL" id="BGPR01002990">
    <property type="protein sequence ID" value="GBM82120.1"/>
    <property type="molecule type" value="Genomic_DNA"/>
</dbReference>